<proteinExistence type="predicted"/>
<name>A0A846QVE3_9FLAO</name>
<reference evidence="1 2" key="1">
    <citation type="submission" date="2020-03" db="EMBL/GenBank/DDBJ databases">
        <title>Genomic Encyclopedia of Type Strains, Phase IV (KMG-IV): sequencing the most valuable type-strain genomes for metagenomic binning, comparative biology and taxonomic classification.</title>
        <authorList>
            <person name="Goeker M."/>
        </authorList>
    </citation>
    <scope>NUCLEOTIDE SEQUENCE [LARGE SCALE GENOMIC DNA]</scope>
    <source>
        <strain evidence="1 2">DSM 29762</strain>
    </source>
</reference>
<evidence type="ECO:0000313" key="1">
    <source>
        <dbReference type="EMBL" id="NJB71968.1"/>
    </source>
</evidence>
<dbReference type="AlphaFoldDB" id="A0A846QVE3"/>
<sequence length="33" mass="3767">MPKRNAGFRAKPRGSCIFMKSLNLMDLALDKKK</sequence>
<dbReference type="Proteomes" id="UP000590442">
    <property type="component" value="Unassembled WGS sequence"/>
</dbReference>
<evidence type="ECO:0000313" key="2">
    <source>
        <dbReference type="Proteomes" id="UP000590442"/>
    </source>
</evidence>
<organism evidence="1 2">
    <name type="scientific">Saonia flava</name>
    <dbReference type="NCBI Taxonomy" id="523696"/>
    <lineage>
        <taxon>Bacteria</taxon>
        <taxon>Pseudomonadati</taxon>
        <taxon>Bacteroidota</taxon>
        <taxon>Flavobacteriia</taxon>
        <taxon>Flavobacteriales</taxon>
        <taxon>Flavobacteriaceae</taxon>
        <taxon>Saonia</taxon>
    </lineage>
</organism>
<protein>
    <submittedName>
        <fullName evidence="1">Uncharacterized protein</fullName>
    </submittedName>
</protein>
<comment type="caution">
    <text evidence="1">The sequence shown here is derived from an EMBL/GenBank/DDBJ whole genome shotgun (WGS) entry which is preliminary data.</text>
</comment>
<gene>
    <name evidence="1" type="ORF">GGR42_002430</name>
</gene>
<keyword evidence="2" id="KW-1185">Reference proteome</keyword>
<dbReference type="EMBL" id="JAATJJ010000001">
    <property type="protein sequence ID" value="NJB71968.1"/>
    <property type="molecule type" value="Genomic_DNA"/>
</dbReference>
<accession>A0A846QVE3</accession>